<keyword evidence="1" id="KW-0472">Membrane</keyword>
<evidence type="ECO:0000256" key="1">
    <source>
        <dbReference type="SAM" id="Phobius"/>
    </source>
</evidence>
<evidence type="ECO:0000313" key="2">
    <source>
        <dbReference type="EMBL" id="MEX1669110.1"/>
    </source>
</evidence>
<gene>
    <name evidence="2" type="ORF">AB4876_09315</name>
</gene>
<evidence type="ECO:0000313" key="3">
    <source>
        <dbReference type="Proteomes" id="UP001557485"/>
    </source>
</evidence>
<sequence>MITTDAIKNIAVLYAMFSVFISLCLIQTTLYRNTKKHPIGIIAIVFLVMIVTWPHFAKKLIKQ</sequence>
<keyword evidence="1" id="KW-1133">Transmembrane helix</keyword>
<keyword evidence="1" id="KW-0812">Transmembrane</keyword>
<feature type="transmembrane region" description="Helical" evidence="1">
    <location>
        <begin position="37"/>
        <end position="57"/>
    </location>
</feature>
<comment type="caution">
    <text evidence="2">The sequence shown here is derived from an EMBL/GenBank/DDBJ whole genome shotgun (WGS) entry which is preliminary data.</text>
</comment>
<dbReference type="Proteomes" id="UP001557485">
    <property type="component" value="Unassembled WGS sequence"/>
</dbReference>
<keyword evidence="3" id="KW-1185">Reference proteome</keyword>
<dbReference type="RefSeq" id="WP_368381379.1">
    <property type="nucleotide sequence ID" value="NZ_JBFRYA010000007.1"/>
</dbReference>
<organism evidence="2 3">
    <name type="scientific">Zhongshania guokunii</name>
    <dbReference type="NCBI Taxonomy" id="641783"/>
    <lineage>
        <taxon>Bacteria</taxon>
        <taxon>Pseudomonadati</taxon>
        <taxon>Pseudomonadota</taxon>
        <taxon>Gammaproteobacteria</taxon>
        <taxon>Cellvibrionales</taxon>
        <taxon>Spongiibacteraceae</taxon>
        <taxon>Zhongshania</taxon>
    </lineage>
</organism>
<reference evidence="2 3" key="1">
    <citation type="journal article" date="2011" name="Int. J. Syst. Evol. Microbiol.">
        <title>Zhongshania antarctica gen. nov., sp. nov. and Zhongshania guokunii sp. nov., gammaproteobacteria respectively isolated from coastal attached (fast) ice and surface seawater of the Antarctic.</title>
        <authorList>
            <person name="Li H.J."/>
            <person name="Zhang X.Y."/>
            <person name="Chen C.X."/>
            <person name="Zhang Y.J."/>
            <person name="Gao Z.M."/>
            <person name="Yu Y."/>
            <person name="Chen X.L."/>
            <person name="Chen B."/>
            <person name="Zhang Y.Z."/>
        </authorList>
    </citation>
    <scope>NUCLEOTIDE SEQUENCE [LARGE SCALE GENOMIC DNA]</scope>
    <source>
        <strain evidence="2 3">ZS6-22T</strain>
    </source>
</reference>
<feature type="transmembrane region" description="Helical" evidence="1">
    <location>
        <begin position="12"/>
        <end position="31"/>
    </location>
</feature>
<protein>
    <submittedName>
        <fullName evidence="2">Uncharacterized protein</fullName>
    </submittedName>
</protein>
<proteinExistence type="predicted"/>
<accession>A0ABV3U6G7</accession>
<dbReference type="EMBL" id="JBFRYA010000007">
    <property type="protein sequence ID" value="MEX1669110.1"/>
    <property type="molecule type" value="Genomic_DNA"/>
</dbReference>
<name>A0ABV3U6G7_9GAMM</name>